<dbReference type="Proteomes" id="UP000593575">
    <property type="component" value="Unassembled WGS sequence"/>
</dbReference>
<dbReference type="AlphaFoldDB" id="A0A7J9JQ25"/>
<keyword evidence="2" id="KW-1185">Reference proteome</keyword>
<name>A0A7J9JQ25_9ROSI</name>
<reference evidence="1 2" key="1">
    <citation type="journal article" date="2019" name="Genome Biol. Evol.">
        <title>Insights into the evolution of the New World diploid cottons (Gossypium, subgenus Houzingenia) based on genome sequencing.</title>
        <authorList>
            <person name="Grover C.E."/>
            <person name="Arick M.A. 2nd"/>
            <person name="Thrash A."/>
            <person name="Conover J.L."/>
            <person name="Sanders W.S."/>
            <person name="Peterson D.G."/>
            <person name="Frelichowski J.E."/>
            <person name="Scheffler J.A."/>
            <person name="Scheffler B.E."/>
            <person name="Wendel J.F."/>
        </authorList>
    </citation>
    <scope>NUCLEOTIDE SEQUENCE [LARGE SCALE GENOMIC DNA]</scope>
    <source>
        <strain evidence="1">6</strain>
        <tissue evidence="1">Leaf</tissue>
    </source>
</reference>
<feature type="non-terminal residue" evidence="1">
    <location>
        <position position="32"/>
    </location>
</feature>
<evidence type="ECO:0000313" key="1">
    <source>
        <dbReference type="EMBL" id="MBA0836261.1"/>
    </source>
</evidence>
<evidence type="ECO:0000313" key="2">
    <source>
        <dbReference type="Proteomes" id="UP000593575"/>
    </source>
</evidence>
<sequence>MGFKGGTKFRTSHRGTAAYQLVCFRSQISNPV</sequence>
<accession>A0A7J9JQ25</accession>
<comment type="caution">
    <text evidence="1">The sequence shown here is derived from an EMBL/GenBank/DDBJ whole genome shotgun (WGS) entry which is preliminary data.</text>
</comment>
<dbReference type="EMBL" id="JABFAE010000009">
    <property type="protein sequence ID" value="MBA0836261.1"/>
    <property type="molecule type" value="Genomic_DNA"/>
</dbReference>
<gene>
    <name evidence="1" type="ORF">Goarm_008492</name>
</gene>
<proteinExistence type="predicted"/>
<protein>
    <submittedName>
        <fullName evidence="1">Uncharacterized protein</fullName>
    </submittedName>
</protein>
<organism evidence="1 2">
    <name type="scientific">Gossypium armourianum</name>
    <dbReference type="NCBI Taxonomy" id="34283"/>
    <lineage>
        <taxon>Eukaryota</taxon>
        <taxon>Viridiplantae</taxon>
        <taxon>Streptophyta</taxon>
        <taxon>Embryophyta</taxon>
        <taxon>Tracheophyta</taxon>
        <taxon>Spermatophyta</taxon>
        <taxon>Magnoliopsida</taxon>
        <taxon>eudicotyledons</taxon>
        <taxon>Gunneridae</taxon>
        <taxon>Pentapetalae</taxon>
        <taxon>rosids</taxon>
        <taxon>malvids</taxon>
        <taxon>Malvales</taxon>
        <taxon>Malvaceae</taxon>
        <taxon>Malvoideae</taxon>
        <taxon>Gossypium</taxon>
    </lineage>
</organism>